<sequence>MPILILLVCLCVFPVWTLAASGDENPAAAPSNNGPDTISLEPKLQLLAAIKTQTLAAAQRQPEIISYGSVINLEPLLQLRQQYLASQTLQASAQAKSTESSLNLTRTEQLHHQDIISTRRLQEQFAQSQADQANLNASSNQQQTILAGSRLLWGEILTEWFVLGHNKNASAFFNQDAQLIQISLPANMQLSTNPETIYVDERGQRQSAVLARLVSVAPGVDPVSLGKRYFFKLEGHHIPYGAHITAWLSAPDKAVSGIFIPKSALIWHLGQAWVFIKTSANNFSRRAIPEYQTDPQGYFVRDVLKPGEEVVINGSQTLLSHQLKTIIPNEDSD</sequence>
<dbReference type="Proteomes" id="UP000676649">
    <property type="component" value="Chromosome"/>
</dbReference>
<accession>A0A975R9P9</accession>
<protein>
    <recommendedName>
        <fullName evidence="4">RND efflux pump membrane fusion protein barrel-sandwich domain-containing protein</fullName>
    </recommendedName>
</protein>
<feature type="signal peptide" evidence="1">
    <location>
        <begin position="1"/>
        <end position="19"/>
    </location>
</feature>
<dbReference type="Gene3D" id="2.40.420.20">
    <property type="match status" value="1"/>
</dbReference>
<name>A0A975R9P9_9GAMM</name>
<keyword evidence="3" id="KW-1185">Reference proteome</keyword>
<evidence type="ECO:0000256" key="1">
    <source>
        <dbReference type="SAM" id="SignalP"/>
    </source>
</evidence>
<dbReference type="KEGG" id="mpad:KEF85_02045"/>
<dbReference type="RefSeq" id="WP_215583087.1">
    <property type="nucleotide sequence ID" value="NZ_CP073754.1"/>
</dbReference>
<organism evidence="2 3">
    <name type="scientific">Methylomonas paludis</name>
    <dbReference type="NCBI Taxonomy" id="1173101"/>
    <lineage>
        <taxon>Bacteria</taxon>
        <taxon>Pseudomonadati</taxon>
        <taxon>Pseudomonadota</taxon>
        <taxon>Gammaproteobacteria</taxon>
        <taxon>Methylococcales</taxon>
        <taxon>Methylococcaceae</taxon>
        <taxon>Methylomonas</taxon>
    </lineage>
</organism>
<evidence type="ECO:0000313" key="3">
    <source>
        <dbReference type="Proteomes" id="UP000676649"/>
    </source>
</evidence>
<dbReference type="AlphaFoldDB" id="A0A975R9P9"/>
<feature type="chain" id="PRO_5037064476" description="RND efflux pump membrane fusion protein barrel-sandwich domain-containing protein" evidence="1">
    <location>
        <begin position="20"/>
        <end position="333"/>
    </location>
</feature>
<keyword evidence="1" id="KW-0732">Signal</keyword>
<evidence type="ECO:0000313" key="2">
    <source>
        <dbReference type="EMBL" id="QWF71297.1"/>
    </source>
</evidence>
<proteinExistence type="predicted"/>
<reference evidence="2" key="1">
    <citation type="submission" date="2021-04" db="EMBL/GenBank/DDBJ databases">
        <title>Draft genome sequence data of methanotrophic Methylovulum sp. strain S1L and Methylomonas sp. strain S2AM isolated from boreal lake water columns.</title>
        <authorList>
            <person name="Rissanen A.J."/>
            <person name="Mangayil R."/>
            <person name="Svenning M.M."/>
            <person name="Khanongnuch R."/>
        </authorList>
    </citation>
    <scope>NUCLEOTIDE SEQUENCE</scope>
    <source>
        <strain evidence="2">S2AM</strain>
    </source>
</reference>
<evidence type="ECO:0008006" key="4">
    <source>
        <dbReference type="Google" id="ProtNLM"/>
    </source>
</evidence>
<gene>
    <name evidence="2" type="ORF">KEF85_02045</name>
</gene>
<dbReference type="EMBL" id="CP073754">
    <property type="protein sequence ID" value="QWF71297.1"/>
    <property type="molecule type" value="Genomic_DNA"/>
</dbReference>